<sequence>MKEKTIARLIVGFLVLSGMFSVSYLSDQNKPDINATKPTVFLHGYKGTYNSFGFMLDRFENKYNWGSKALIYNVSANGEIVARHLGQGNSKPEFIQVILEDNRAGFTKSAAWLASVLKHLKRYYDVNTINLVGHSMGGIVSFEFLKQYTDKGLYPEVDKFVAIGSPFDGIYSEEYFQFNYGPAATDLMPNSSALDMLHERSFPDSVSVLNIGSTGDSVAVPESVGALRQMIPANQFEEVIIDDKNLGHSALHENQRVDRLIYSFLWKDNS</sequence>
<dbReference type="InterPro" id="IPR029058">
    <property type="entry name" value="AB_hydrolase_fold"/>
</dbReference>
<comment type="caution">
    <text evidence="1">The sequence shown here is derived from an EMBL/GenBank/DDBJ whole genome shotgun (WGS) entry which is preliminary data.</text>
</comment>
<name>A0ABW5PVZ2_9BACI</name>
<dbReference type="GO" id="GO:0016787">
    <property type="term" value="F:hydrolase activity"/>
    <property type="evidence" value="ECO:0007669"/>
    <property type="project" value="UniProtKB-KW"/>
</dbReference>
<reference evidence="2" key="1">
    <citation type="journal article" date="2019" name="Int. J. Syst. Evol. Microbiol.">
        <title>The Global Catalogue of Microorganisms (GCM) 10K type strain sequencing project: providing services to taxonomists for standard genome sequencing and annotation.</title>
        <authorList>
            <consortium name="The Broad Institute Genomics Platform"/>
            <consortium name="The Broad Institute Genome Sequencing Center for Infectious Disease"/>
            <person name="Wu L."/>
            <person name="Ma J."/>
        </authorList>
    </citation>
    <scope>NUCLEOTIDE SEQUENCE [LARGE SCALE GENOMIC DNA]</scope>
    <source>
        <strain evidence="2">TISTR 1858</strain>
    </source>
</reference>
<dbReference type="EMBL" id="JBHUMX010000001">
    <property type="protein sequence ID" value="MFD2627270.1"/>
    <property type="molecule type" value="Genomic_DNA"/>
</dbReference>
<dbReference type="InterPro" id="IPR010315">
    <property type="entry name" value="DUF915_hydro-like"/>
</dbReference>
<organism evidence="1 2">
    <name type="scientific">Oceanobacillus kapialis</name>
    <dbReference type="NCBI Taxonomy" id="481353"/>
    <lineage>
        <taxon>Bacteria</taxon>
        <taxon>Bacillati</taxon>
        <taxon>Bacillota</taxon>
        <taxon>Bacilli</taxon>
        <taxon>Bacillales</taxon>
        <taxon>Bacillaceae</taxon>
        <taxon>Oceanobacillus</taxon>
    </lineage>
</organism>
<proteinExistence type="predicted"/>
<keyword evidence="2" id="KW-1185">Reference proteome</keyword>
<evidence type="ECO:0000313" key="1">
    <source>
        <dbReference type="EMBL" id="MFD2627270.1"/>
    </source>
</evidence>
<dbReference type="SUPFAM" id="SSF53474">
    <property type="entry name" value="alpha/beta-Hydrolases"/>
    <property type="match status" value="1"/>
</dbReference>
<accession>A0ABW5PVZ2</accession>
<evidence type="ECO:0000313" key="2">
    <source>
        <dbReference type="Proteomes" id="UP001597451"/>
    </source>
</evidence>
<dbReference type="Gene3D" id="3.40.50.1820">
    <property type="entry name" value="alpha/beta hydrolase"/>
    <property type="match status" value="1"/>
</dbReference>
<gene>
    <name evidence="1" type="ORF">ACFSUN_00530</name>
</gene>
<dbReference type="RefSeq" id="WP_379559879.1">
    <property type="nucleotide sequence ID" value="NZ_JBHUMX010000001.1"/>
</dbReference>
<dbReference type="Pfam" id="PF06028">
    <property type="entry name" value="DUF915"/>
    <property type="match status" value="1"/>
</dbReference>
<keyword evidence="1" id="KW-0378">Hydrolase</keyword>
<dbReference type="Proteomes" id="UP001597451">
    <property type="component" value="Unassembled WGS sequence"/>
</dbReference>
<protein>
    <submittedName>
        <fullName evidence="1">Alpha/beta hydrolase</fullName>
    </submittedName>
</protein>